<feature type="compositionally biased region" description="Basic and acidic residues" evidence="1">
    <location>
        <begin position="178"/>
        <end position="196"/>
    </location>
</feature>
<sequence>MQMVTPAIGCTPMAQEISFSLVSARMRPPIAWTQRGVNSHRDWATFQVGTQQCCYVTARIETLSQARGVTATADCWQVQAVDFQAMVDKKRGVKANCANVQKAREVTAQQLHSLQQELKAQQVAEVQRVVQHQHAALLLMQQVEKQHLAYLQAISNNHPLPDPSQTVHEGSIFRIKKTHSDRQRTDGRNCDWVHGA</sequence>
<evidence type="ECO:0000313" key="3">
    <source>
        <dbReference type="Proteomes" id="UP000485058"/>
    </source>
</evidence>
<feature type="region of interest" description="Disordered" evidence="1">
    <location>
        <begin position="174"/>
        <end position="196"/>
    </location>
</feature>
<reference evidence="2 3" key="1">
    <citation type="submission" date="2020-02" db="EMBL/GenBank/DDBJ databases">
        <title>Draft genome sequence of Haematococcus lacustris strain NIES-144.</title>
        <authorList>
            <person name="Morimoto D."/>
            <person name="Nakagawa S."/>
            <person name="Yoshida T."/>
            <person name="Sawayama S."/>
        </authorList>
    </citation>
    <scope>NUCLEOTIDE SEQUENCE [LARGE SCALE GENOMIC DNA]</scope>
    <source>
        <strain evidence="2 3">NIES-144</strain>
    </source>
</reference>
<proteinExistence type="predicted"/>
<evidence type="ECO:0000256" key="1">
    <source>
        <dbReference type="SAM" id="MobiDB-lite"/>
    </source>
</evidence>
<organism evidence="2 3">
    <name type="scientific">Haematococcus lacustris</name>
    <name type="common">Green alga</name>
    <name type="synonym">Haematococcus pluvialis</name>
    <dbReference type="NCBI Taxonomy" id="44745"/>
    <lineage>
        <taxon>Eukaryota</taxon>
        <taxon>Viridiplantae</taxon>
        <taxon>Chlorophyta</taxon>
        <taxon>core chlorophytes</taxon>
        <taxon>Chlorophyceae</taxon>
        <taxon>CS clade</taxon>
        <taxon>Chlamydomonadales</taxon>
        <taxon>Haematococcaceae</taxon>
        <taxon>Haematococcus</taxon>
    </lineage>
</organism>
<dbReference type="EMBL" id="BLLF01000510">
    <property type="protein sequence ID" value="GFH12501.1"/>
    <property type="molecule type" value="Genomic_DNA"/>
</dbReference>
<accession>A0A699YSF9</accession>
<keyword evidence="3" id="KW-1185">Reference proteome</keyword>
<comment type="caution">
    <text evidence="2">The sequence shown here is derived from an EMBL/GenBank/DDBJ whole genome shotgun (WGS) entry which is preliminary data.</text>
</comment>
<gene>
    <name evidence="2" type="ORF">HaLaN_08205</name>
</gene>
<dbReference type="Proteomes" id="UP000485058">
    <property type="component" value="Unassembled WGS sequence"/>
</dbReference>
<name>A0A699YSF9_HAELA</name>
<dbReference type="AlphaFoldDB" id="A0A699YSF9"/>
<evidence type="ECO:0000313" key="2">
    <source>
        <dbReference type="EMBL" id="GFH12501.1"/>
    </source>
</evidence>
<protein>
    <submittedName>
        <fullName evidence="2">Uncharacterized protein</fullName>
    </submittedName>
</protein>